<proteinExistence type="predicted"/>
<dbReference type="Proteomes" id="UP000186922">
    <property type="component" value="Unassembled WGS sequence"/>
</dbReference>
<organism evidence="2 3">
    <name type="scientific">Ramazzottius varieornatus</name>
    <name type="common">Water bear</name>
    <name type="synonym">Tardigrade</name>
    <dbReference type="NCBI Taxonomy" id="947166"/>
    <lineage>
        <taxon>Eukaryota</taxon>
        <taxon>Metazoa</taxon>
        <taxon>Ecdysozoa</taxon>
        <taxon>Tardigrada</taxon>
        <taxon>Eutardigrada</taxon>
        <taxon>Parachela</taxon>
        <taxon>Hypsibioidea</taxon>
        <taxon>Ramazzottiidae</taxon>
        <taxon>Ramazzottius</taxon>
    </lineage>
</organism>
<keyword evidence="3" id="KW-1185">Reference proteome</keyword>
<comment type="caution">
    <text evidence="2">The sequence shown here is derived from an EMBL/GenBank/DDBJ whole genome shotgun (WGS) entry which is preliminary data.</text>
</comment>
<protein>
    <submittedName>
        <fullName evidence="2">Uncharacterized protein</fullName>
    </submittedName>
</protein>
<sequence>MLGQPVKVKGPQKKAELKDRSKCSGKKKLCLRGEDSGLVNEKSHSEVVSFWAAWWRHVLLSYLPQLMKRDIYAPSGSL</sequence>
<evidence type="ECO:0000256" key="1">
    <source>
        <dbReference type="SAM" id="MobiDB-lite"/>
    </source>
</evidence>
<feature type="region of interest" description="Disordered" evidence="1">
    <location>
        <begin position="1"/>
        <end position="20"/>
    </location>
</feature>
<dbReference type="EMBL" id="BDGG01000011">
    <property type="protein sequence ID" value="GAV04611.1"/>
    <property type="molecule type" value="Genomic_DNA"/>
</dbReference>
<reference evidence="2 3" key="1">
    <citation type="journal article" date="2016" name="Nat. Commun.">
        <title>Extremotolerant tardigrade genome and improved radiotolerance of human cultured cells by tardigrade-unique protein.</title>
        <authorList>
            <person name="Hashimoto T."/>
            <person name="Horikawa D.D."/>
            <person name="Saito Y."/>
            <person name="Kuwahara H."/>
            <person name="Kozuka-Hata H."/>
            <person name="Shin-I T."/>
            <person name="Minakuchi Y."/>
            <person name="Ohishi K."/>
            <person name="Motoyama A."/>
            <person name="Aizu T."/>
            <person name="Enomoto A."/>
            <person name="Kondo K."/>
            <person name="Tanaka S."/>
            <person name="Hara Y."/>
            <person name="Koshikawa S."/>
            <person name="Sagara H."/>
            <person name="Miura T."/>
            <person name="Yokobori S."/>
            <person name="Miyagawa K."/>
            <person name="Suzuki Y."/>
            <person name="Kubo T."/>
            <person name="Oyama M."/>
            <person name="Kohara Y."/>
            <person name="Fujiyama A."/>
            <person name="Arakawa K."/>
            <person name="Katayama T."/>
            <person name="Toyoda A."/>
            <person name="Kunieda T."/>
        </authorList>
    </citation>
    <scope>NUCLEOTIDE SEQUENCE [LARGE SCALE GENOMIC DNA]</scope>
    <source>
        <strain evidence="2 3">YOKOZUNA-1</strain>
    </source>
</reference>
<gene>
    <name evidence="2" type="primary">RvY_14873-1</name>
    <name evidence="2" type="synonym">RvY_14873.1</name>
    <name evidence="2" type="ORF">RvY_14873</name>
</gene>
<evidence type="ECO:0000313" key="2">
    <source>
        <dbReference type="EMBL" id="GAV04611.1"/>
    </source>
</evidence>
<name>A0A1D1VUB6_RAMVA</name>
<accession>A0A1D1VUB6</accession>
<evidence type="ECO:0000313" key="3">
    <source>
        <dbReference type="Proteomes" id="UP000186922"/>
    </source>
</evidence>
<dbReference type="AlphaFoldDB" id="A0A1D1VUB6"/>